<dbReference type="AlphaFoldDB" id="A0A9N9HKA8"/>
<feature type="domain" description="Cyclin-like" evidence="5">
    <location>
        <begin position="200"/>
        <end position="284"/>
    </location>
</feature>
<accession>A0A9N9HKA8</accession>
<evidence type="ECO:0000313" key="7">
    <source>
        <dbReference type="EMBL" id="CAG8681323.1"/>
    </source>
</evidence>
<evidence type="ECO:0000259" key="5">
    <source>
        <dbReference type="SMART" id="SM00385"/>
    </source>
</evidence>
<dbReference type="PIRSF" id="PIRSF001771">
    <property type="entry name" value="Cyclin_A_B_D_E"/>
    <property type="match status" value="1"/>
</dbReference>
<dbReference type="CDD" id="cd20512">
    <property type="entry name" value="CYCLIN_CLBs_yeast_rpt2"/>
    <property type="match status" value="1"/>
</dbReference>
<evidence type="ECO:0000256" key="1">
    <source>
        <dbReference type="ARBA" id="ARBA00022618"/>
    </source>
</evidence>
<organism evidence="7 8">
    <name type="scientific">Acaulospora morrowiae</name>
    <dbReference type="NCBI Taxonomy" id="94023"/>
    <lineage>
        <taxon>Eukaryota</taxon>
        <taxon>Fungi</taxon>
        <taxon>Fungi incertae sedis</taxon>
        <taxon>Mucoromycota</taxon>
        <taxon>Glomeromycotina</taxon>
        <taxon>Glomeromycetes</taxon>
        <taxon>Diversisporales</taxon>
        <taxon>Acaulosporaceae</taxon>
        <taxon>Acaulospora</taxon>
    </lineage>
</organism>
<dbReference type="Pfam" id="PF02984">
    <property type="entry name" value="Cyclin_C"/>
    <property type="match status" value="1"/>
</dbReference>
<dbReference type="EMBL" id="CAJVPV010013917">
    <property type="protein sequence ID" value="CAG8681323.1"/>
    <property type="molecule type" value="Genomic_DNA"/>
</dbReference>
<dbReference type="InterPro" id="IPR036915">
    <property type="entry name" value="Cyclin-like_sf"/>
</dbReference>
<dbReference type="PROSITE" id="PS00292">
    <property type="entry name" value="CYCLINS"/>
    <property type="match status" value="1"/>
</dbReference>
<dbReference type="GO" id="GO:0051301">
    <property type="term" value="P:cell division"/>
    <property type="evidence" value="ECO:0007669"/>
    <property type="project" value="UniProtKB-KW"/>
</dbReference>
<protein>
    <submittedName>
        <fullName evidence="7">3103_t:CDS:1</fullName>
    </submittedName>
</protein>
<evidence type="ECO:0000259" key="6">
    <source>
        <dbReference type="SMART" id="SM01332"/>
    </source>
</evidence>
<dbReference type="SMART" id="SM01332">
    <property type="entry name" value="Cyclin_C"/>
    <property type="match status" value="1"/>
</dbReference>
<dbReference type="InterPro" id="IPR013763">
    <property type="entry name" value="Cyclin-like_dom"/>
</dbReference>
<dbReference type="Proteomes" id="UP000789342">
    <property type="component" value="Unassembled WGS sequence"/>
</dbReference>
<evidence type="ECO:0000256" key="4">
    <source>
        <dbReference type="RuleBase" id="RU000383"/>
    </source>
</evidence>
<dbReference type="FunFam" id="1.10.472.10:FF:000001">
    <property type="entry name" value="G2/mitotic-specific cyclin"/>
    <property type="match status" value="1"/>
</dbReference>
<dbReference type="InterPro" id="IPR046965">
    <property type="entry name" value="Cyclin_A/B-like"/>
</dbReference>
<dbReference type="PANTHER" id="PTHR10177">
    <property type="entry name" value="CYCLINS"/>
    <property type="match status" value="1"/>
</dbReference>
<dbReference type="InterPro" id="IPR004367">
    <property type="entry name" value="Cyclin_C-dom"/>
</dbReference>
<dbReference type="Pfam" id="PF00134">
    <property type="entry name" value="Cyclin_N"/>
    <property type="match status" value="1"/>
</dbReference>
<dbReference type="GO" id="GO:0016538">
    <property type="term" value="F:cyclin-dependent protein serine/threonine kinase regulator activity"/>
    <property type="evidence" value="ECO:0007669"/>
    <property type="project" value="InterPro"/>
</dbReference>
<feature type="domain" description="Cyclin C-terminal" evidence="6">
    <location>
        <begin position="293"/>
        <end position="383"/>
    </location>
</feature>
<dbReference type="InterPro" id="IPR039361">
    <property type="entry name" value="Cyclin"/>
</dbReference>
<keyword evidence="8" id="KW-1185">Reference proteome</keyword>
<evidence type="ECO:0000313" key="8">
    <source>
        <dbReference type="Proteomes" id="UP000789342"/>
    </source>
</evidence>
<evidence type="ECO:0000256" key="3">
    <source>
        <dbReference type="ARBA" id="ARBA00023306"/>
    </source>
</evidence>
<dbReference type="InterPro" id="IPR048258">
    <property type="entry name" value="Cyclins_cyclin-box"/>
</dbReference>
<dbReference type="Gene3D" id="1.10.472.10">
    <property type="entry name" value="Cyclin-like"/>
    <property type="match status" value="2"/>
</dbReference>
<dbReference type="GO" id="GO:0044772">
    <property type="term" value="P:mitotic cell cycle phase transition"/>
    <property type="evidence" value="ECO:0007669"/>
    <property type="project" value="InterPro"/>
</dbReference>
<feature type="non-terminal residue" evidence="7">
    <location>
        <position position="383"/>
    </location>
</feature>
<proteinExistence type="inferred from homology"/>
<feature type="domain" description="Cyclin-like" evidence="5">
    <location>
        <begin position="297"/>
        <end position="378"/>
    </location>
</feature>
<dbReference type="SUPFAM" id="SSF47954">
    <property type="entry name" value="Cyclin-like"/>
    <property type="match status" value="2"/>
</dbReference>
<comment type="caution">
    <text evidence="7">The sequence shown here is derived from an EMBL/GenBank/DDBJ whole genome shotgun (WGS) entry which is preliminary data.</text>
</comment>
<keyword evidence="3" id="KW-0131">Cell cycle</keyword>
<comment type="similarity">
    <text evidence="4">Belongs to the cyclin family.</text>
</comment>
<keyword evidence="1" id="KW-0132">Cell division</keyword>
<name>A0A9N9HKA8_9GLOM</name>
<keyword evidence="2 4" id="KW-0195">Cyclin</keyword>
<dbReference type="InterPro" id="IPR006671">
    <property type="entry name" value="Cyclin_N"/>
</dbReference>
<dbReference type="CDD" id="cd20568">
    <property type="entry name" value="CYCLIN_CLBs_yeast_rpt1"/>
    <property type="match status" value="1"/>
</dbReference>
<reference evidence="7" key="1">
    <citation type="submission" date="2021-06" db="EMBL/GenBank/DDBJ databases">
        <authorList>
            <person name="Kallberg Y."/>
            <person name="Tangrot J."/>
            <person name="Rosling A."/>
        </authorList>
    </citation>
    <scope>NUCLEOTIDE SEQUENCE</scope>
    <source>
        <strain evidence="7">CL551</strain>
    </source>
</reference>
<evidence type="ECO:0000256" key="2">
    <source>
        <dbReference type="ARBA" id="ARBA00023127"/>
    </source>
</evidence>
<dbReference type="OrthoDB" id="5590282at2759"/>
<feature type="non-terminal residue" evidence="7">
    <location>
        <position position="1"/>
    </location>
</feature>
<sequence>VVIRKVTFPRTQRDENVVAPKQNVNRETASNISNALPSKKITTNVYTQHKRAALNDVSNISNIPVINSKHTTTNQLDVVAIKQTSKELAHNQPLKQYTGVVAKKRTVLTERVNIPVPDANKLQQPLIVNAEVDKNRAKKPKTQEWDDLDADDLSDPMMVSEYAVDIFDYLKELEAETMANPRYMEVQTELSWKMRGILVDWLIEVHSKFRLLPETLFLAVNIIDRFLSVRVVSLIKLQLVGITGLFIASKYEEVMAPSIKNFIYMADNGYTEEEILKAERYVLQTIDFKLCYPNPMNFLRRTSKADNFDVQSRTVAKYLMEISLVDQRFLSMTPSMIAAAALYLARKMLNRSEWNINLIHYSTFTEEELQPCVRLMLDYLVKP</sequence>
<dbReference type="SMART" id="SM00385">
    <property type="entry name" value="CYCLIN"/>
    <property type="match status" value="2"/>
</dbReference>
<gene>
    <name evidence="7" type="ORF">AMORRO_LOCUS11261</name>
</gene>